<reference evidence="3" key="1">
    <citation type="submission" date="2020-02" db="EMBL/GenBank/DDBJ databases">
        <authorList>
            <person name="Meier V. D."/>
        </authorList>
    </citation>
    <scope>NUCLEOTIDE SEQUENCE</scope>
    <source>
        <strain evidence="3">AVDCRST_MAG85</strain>
    </source>
</reference>
<proteinExistence type="predicted"/>
<dbReference type="Gene3D" id="3.40.309.10">
    <property type="entry name" value="Aldehyde Dehydrogenase, Chain A, domain 2"/>
    <property type="match status" value="1"/>
</dbReference>
<dbReference type="Pfam" id="PF00171">
    <property type="entry name" value="Aldedh"/>
    <property type="match status" value="1"/>
</dbReference>
<organism evidence="3">
    <name type="scientific">uncultured Solirubrobacteraceae bacterium</name>
    <dbReference type="NCBI Taxonomy" id="1162706"/>
    <lineage>
        <taxon>Bacteria</taxon>
        <taxon>Bacillati</taxon>
        <taxon>Actinomycetota</taxon>
        <taxon>Thermoleophilia</taxon>
        <taxon>Solirubrobacterales</taxon>
        <taxon>Solirubrobacteraceae</taxon>
        <taxon>environmental samples</taxon>
    </lineage>
</organism>
<keyword evidence="1 3" id="KW-0560">Oxidoreductase</keyword>
<accession>A0A6J4T5P8</accession>
<evidence type="ECO:0000313" key="3">
    <source>
        <dbReference type="EMBL" id="CAA9514654.1"/>
    </source>
</evidence>
<dbReference type="PANTHER" id="PTHR11699">
    <property type="entry name" value="ALDEHYDE DEHYDROGENASE-RELATED"/>
    <property type="match status" value="1"/>
</dbReference>
<name>A0A6J4T5P8_9ACTN</name>
<protein>
    <submittedName>
        <fullName evidence="3">Aldehyde dehydrogenase</fullName>
        <ecNumber evidence="3">1.2.1.3</ecNumber>
    </submittedName>
</protein>
<dbReference type="AlphaFoldDB" id="A0A6J4T5P8"/>
<feature type="domain" description="Aldehyde dehydrogenase" evidence="2">
    <location>
        <begin position="2"/>
        <end position="454"/>
    </location>
</feature>
<evidence type="ECO:0000259" key="2">
    <source>
        <dbReference type="Pfam" id="PF00171"/>
    </source>
</evidence>
<dbReference type="InterPro" id="IPR016161">
    <property type="entry name" value="Ald_DH/histidinol_DH"/>
</dbReference>
<dbReference type="EC" id="1.2.1.3" evidence="3"/>
<dbReference type="InterPro" id="IPR016163">
    <property type="entry name" value="Ald_DH_C"/>
</dbReference>
<sequence length="516" mass="54766">MLESIEPATGRPLGSVAITPPEDVERVVAGSAAVQPLWAQLRLADRARYMNRAAQALIDEFAELVELVSREQGRPRAEAELMEVLPAIETLRWLAEAGPAILGDDKVGLSRTFFVRKRARVTHQPVGVVGVISSGAEPLANPLGDVAIALFAGNGVVLKPAPTAPLSGERIGRAFARAGLPEGLLRIIHGGSATGQALVASAVDQVRLTGSAEVGREVGEACARALKPATLSLAGKDPAIVLADAPLDRSVRGIVWGAFANAGQAGGSIERAYVDRTVHDRFLAAVVSRARSLTVGDPLADTTEIGPLTTPERVERVRALVDDAVSRGARLHCGGPREGSWFAPAVLTGVPEDAPLLLEEVPGPVLAIVAVDGVDAAVTAANRGEFGLGASIWTEDRAHGSRIARALDSGMVWLNDHQVAAMAPQMPWGGVKDSGLGRMRGEAALRECVSDKVVTWDPPAGRQFWWHPYDRSLVRTGEALAWLRSVRDRDRARAWRTSMPAVARVVARTLVRSRRG</sequence>
<dbReference type="InterPro" id="IPR015590">
    <property type="entry name" value="Aldehyde_DH_dom"/>
</dbReference>
<dbReference type="InterPro" id="IPR016162">
    <property type="entry name" value="Ald_DH_N"/>
</dbReference>
<dbReference type="GO" id="GO:0004029">
    <property type="term" value="F:aldehyde dehydrogenase (NAD+) activity"/>
    <property type="evidence" value="ECO:0007669"/>
    <property type="project" value="UniProtKB-EC"/>
</dbReference>
<dbReference type="EMBL" id="CADCVT010000276">
    <property type="protein sequence ID" value="CAA9514654.1"/>
    <property type="molecule type" value="Genomic_DNA"/>
</dbReference>
<evidence type="ECO:0000256" key="1">
    <source>
        <dbReference type="ARBA" id="ARBA00023002"/>
    </source>
</evidence>
<gene>
    <name evidence="3" type="ORF">AVDCRST_MAG85-2534</name>
</gene>
<dbReference type="SUPFAM" id="SSF53720">
    <property type="entry name" value="ALDH-like"/>
    <property type="match status" value="1"/>
</dbReference>
<dbReference type="Gene3D" id="3.40.605.10">
    <property type="entry name" value="Aldehyde Dehydrogenase, Chain A, domain 1"/>
    <property type="match status" value="1"/>
</dbReference>